<dbReference type="SUPFAM" id="SSF48230">
    <property type="entry name" value="Chondroitin AC/alginate lyase"/>
    <property type="match status" value="1"/>
</dbReference>
<dbReference type="InterPro" id="IPR008929">
    <property type="entry name" value="Chondroitin_lyas"/>
</dbReference>
<organism evidence="7 8">
    <name type="scientific">Fodinibius salicampi</name>
    <dbReference type="NCBI Taxonomy" id="1920655"/>
    <lineage>
        <taxon>Bacteria</taxon>
        <taxon>Pseudomonadati</taxon>
        <taxon>Balneolota</taxon>
        <taxon>Balneolia</taxon>
        <taxon>Balneolales</taxon>
        <taxon>Balneolaceae</taxon>
        <taxon>Fodinibius</taxon>
    </lineage>
</organism>
<evidence type="ECO:0000313" key="8">
    <source>
        <dbReference type="Proteomes" id="UP001207337"/>
    </source>
</evidence>
<keyword evidence="2" id="KW-0732">Signal</keyword>
<evidence type="ECO:0000259" key="6">
    <source>
        <dbReference type="Pfam" id="PF16889"/>
    </source>
</evidence>
<protein>
    <submittedName>
        <fullName evidence="7">Heparinase II/III family protein</fullName>
    </submittedName>
</protein>
<feature type="domain" description="Heparin-sulfate lyase N-terminal" evidence="6">
    <location>
        <begin position="74"/>
        <end position="221"/>
    </location>
</feature>
<keyword evidence="8" id="KW-1185">Reference proteome</keyword>
<dbReference type="InterPro" id="IPR012480">
    <property type="entry name" value="Hepar_II_III_C"/>
</dbReference>
<dbReference type="Pfam" id="PF07940">
    <property type="entry name" value="Hepar_II_III_C"/>
    <property type="match status" value="1"/>
</dbReference>
<dbReference type="Gene3D" id="1.50.10.100">
    <property type="entry name" value="Chondroitin AC/alginate lyase"/>
    <property type="match status" value="1"/>
</dbReference>
<name>A0ABT3PV39_9BACT</name>
<dbReference type="Proteomes" id="UP001207337">
    <property type="component" value="Unassembled WGS sequence"/>
</dbReference>
<evidence type="ECO:0000313" key="7">
    <source>
        <dbReference type="EMBL" id="MCW9711725.1"/>
    </source>
</evidence>
<dbReference type="EMBL" id="JAJNDC010000001">
    <property type="protein sequence ID" value="MCW9711725.1"/>
    <property type="molecule type" value="Genomic_DNA"/>
</dbReference>
<reference evidence="7 8" key="1">
    <citation type="submission" date="2021-11" db="EMBL/GenBank/DDBJ databases">
        <title>Aliifidinibius sp. nov., a new bacterium isolated from saline soil.</title>
        <authorList>
            <person name="Galisteo C."/>
            <person name="De La Haba R."/>
            <person name="Sanchez-Porro C."/>
            <person name="Ventosa A."/>
        </authorList>
    </citation>
    <scope>NUCLEOTIDE SEQUENCE [LARGE SCALE GENOMIC DNA]</scope>
    <source>
        <strain evidence="7 8">KACC 190600</strain>
    </source>
</reference>
<keyword evidence="4" id="KW-0456">Lyase</keyword>
<keyword evidence="3" id="KW-0574">Periplasm</keyword>
<dbReference type="PANTHER" id="PTHR39210:SF1">
    <property type="entry name" value="HEPARIN-SULFATE LYASE"/>
    <property type="match status" value="1"/>
</dbReference>
<proteinExistence type="predicted"/>
<dbReference type="Pfam" id="PF16889">
    <property type="entry name" value="Hepar_II_III_N"/>
    <property type="match status" value="1"/>
</dbReference>
<evidence type="ECO:0000256" key="4">
    <source>
        <dbReference type="ARBA" id="ARBA00023239"/>
    </source>
</evidence>
<dbReference type="RefSeq" id="WP_265787177.1">
    <property type="nucleotide sequence ID" value="NZ_BAABRS010000001.1"/>
</dbReference>
<evidence type="ECO:0000256" key="2">
    <source>
        <dbReference type="ARBA" id="ARBA00022729"/>
    </source>
</evidence>
<evidence type="ECO:0000259" key="5">
    <source>
        <dbReference type="Pfam" id="PF07940"/>
    </source>
</evidence>
<comment type="subcellular location">
    <subcellularLocation>
        <location evidence="1">Periplasm</location>
    </subcellularLocation>
</comment>
<dbReference type="InterPro" id="IPR031680">
    <property type="entry name" value="Hepar_II_III_N"/>
</dbReference>
<evidence type="ECO:0000256" key="1">
    <source>
        <dbReference type="ARBA" id="ARBA00004418"/>
    </source>
</evidence>
<evidence type="ECO:0000256" key="3">
    <source>
        <dbReference type="ARBA" id="ARBA00022764"/>
    </source>
</evidence>
<feature type="domain" description="Heparinase II/III-like C-terminal" evidence="5">
    <location>
        <begin position="248"/>
        <end position="457"/>
    </location>
</feature>
<dbReference type="PANTHER" id="PTHR39210">
    <property type="entry name" value="HEPARIN-SULFATE LYASE"/>
    <property type="match status" value="1"/>
</dbReference>
<accession>A0ABT3PV39</accession>
<sequence>MNKKHQFKESVDWNFQKYGKLWTYHLTYFDFLHQHNMNRIEGVKLIKDFIRNQETIQDGMEPYPISLRGVNWIKFLSKHQVQDSEVNKSLFNQYQLLGQRIEYHLMGNHLLENGISLLFGAFYFGDPDFLKRSKQILNEELEEQVLADGAHFERSPMYHLILLHRLLDGFNLVSNNKDNGSYDTELELLLLDKIKLMLDWLLEIRFDSGQLPACNDSTNKSPIDADDLLEYANRLGFNISSITKNNHQSTGESGYRMVKHSNYELLMDVGKPGPDYIPGHAHCDIFSFVLHINNVPFVVDPGVSTYEESETRMKERSTESHNTVIFDDVEQSDIWKSFRLGQRARVEISDENEQLLSGYHDGFKEKEVIHKRTFQWNYDQIFIEDIMEGTNNNKESRAFLHFHPSRNVVADIDNITVDDKVTFKFDGAAGLRADYYQYAHDFNDTEQAQRIEIVFKEKLVTRIEISE</sequence>
<gene>
    <name evidence="7" type="ORF">LQ318_02305</name>
</gene>
<dbReference type="Gene3D" id="2.70.98.70">
    <property type="match status" value="1"/>
</dbReference>
<comment type="caution">
    <text evidence="7">The sequence shown here is derived from an EMBL/GenBank/DDBJ whole genome shotgun (WGS) entry which is preliminary data.</text>
</comment>